<keyword evidence="11" id="KW-1185">Reference proteome</keyword>
<evidence type="ECO:0000256" key="5">
    <source>
        <dbReference type="ARBA" id="ARBA00023163"/>
    </source>
</evidence>
<keyword evidence="2" id="KW-0902">Two-component regulatory system</keyword>
<dbReference type="GO" id="GO:0006355">
    <property type="term" value="P:regulation of DNA-templated transcription"/>
    <property type="evidence" value="ECO:0007669"/>
    <property type="project" value="InterPro"/>
</dbReference>
<gene>
    <name evidence="10" type="ORF">EOD42_14745</name>
</gene>
<evidence type="ECO:0000313" key="11">
    <source>
        <dbReference type="Proteomes" id="UP000282957"/>
    </source>
</evidence>
<dbReference type="AlphaFoldDB" id="A0A437MFC1"/>
<protein>
    <submittedName>
        <fullName evidence="10">Response regulator transcription factor</fullName>
    </submittedName>
</protein>
<dbReference type="OrthoDB" id="7273077at2"/>
<evidence type="ECO:0000256" key="4">
    <source>
        <dbReference type="ARBA" id="ARBA00023125"/>
    </source>
</evidence>
<dbReference type="PROSITE" id="PS50110">
    <property type="entry name" value="RESPONSE_REGULATORY"/>
    <property type="match status" value="1"/>
</dbReference>
<dbReference type="EMBL" id="SACL01000004">
    <property type="protein sequence ID" value="RVT96361.1"/>
    <property type="molecule type" value="Genomic_DNA"/>
</dbReference>
<dbReference type="InterPro" id="IPR011006">
    <property type="entry name" value="CheY-like_superfamily"/>
</dbReference>
<evidence type="ECO:0000256" key="2">
    <source>
        <dbReference type="ARBA" id="ARBA00023012"/>
    </source>
</evidence>
<dbReference type="CDD" id="cd00383">
    <property type="entry name" value="trans_reg_C"/>
    <property type="match status" value="1"/>
</dbReference>
<sequence>MVSLQMSAAQQQAPVALTGNDAPAAANDAAIGPVILVADDETELTDEICDYLSRYGLQPVPVNSFADCMKVLTTRSVDAIVLDQRFGPVDTLPLLPTLRGLTQAPILIHTGNREETDRVLGLELGADDFVLKPVSGRELVARLRARLRSAPPRPANMPAPAAVAPAPQPLVANTVPAAPLMAPSAPVMESTGWRVVPSERRVYRPDGSVVRLTTAEFDTLVALASKPGEVRSREDLTRMVFRRTWRPGDRSVDNAILHLRQKLAPDMGEGCIATVRQLGYVFTGFGNAA</sequence>
<accession>A0A437MFC1</accession>
<evidence type="ECO:0000256" key="1">
    <source>
        <dbReference type="ARBA" id="ARBA00022553"/>
    </source>
</evidence>
<feature type="modified residue" description="4-aspartylphosphate" evidence="6">
    <location>
        <position position="83"/>
    </location>
</feature>
<dbReference type="SMART" id="SM00448">
    <property type="entry name" value="REC"/>
    <property type="match status" value="1"/>
</dbReference>
<dbReference type="PROSITE" id="PS51755">
    <property type="entry name" value="OMPR_PHOB"/>
    <property type="match status" value="1"/>
</dbReference>
<evidence type="ECO:0000256" key="6">
    <source>
        <dbReference type="PROSITE-ProRule" id="PRU00169"/>
    </source>
</evidence>
<dbReference type="Pfam" id="PF00072">
    <property type="entry name" value="Response_reg"/>
    <property type="match status" value="1"/>
</dbReference>
<dbReference type="PANTHER" id="PTHR48111">
    <property type="entry name" value="REGULATOR OF RPOS"/>
    <property type="match status" value="1"/>
</dbReference>
<dbReference type="Gene3D" id="3.40.50.2300">
    <property type="match status" value="1"/>
</dbReference>
<keyword evidence="3" id="KW-0805">Transcription regulation</keyword>
<evidence type="ECO:0000256" key="3">
    <source>
        <dbReference type="ARBA" id="ARBA00023015"/>
    </source>
</evidence>
<dbReference type="Proteomes" id="UP000282957">
    <property type="component" value="Unassembled WGS sequence"/>
</dbReference>
<dbReference type="InterPro" id="IPR039420">
    <property type="entry name" value="WalR-like"/>
</dbReference>
<dbReference type="SMART" id="SM00862">
    <property type="entry name" value="Trans_reg_C"/>
    <property type="match status" value="1"/>
</dbReference>
<dbReference type="InterPro" id="IPR001867">
    <property type="entry name" value="OmpR/PhoB-type_DNA-bd"/>
</dbReference>
<keyword evidence="5" id="KW-0804">Transcription</keyword>
<dbReference type="SUPFAM" id="SSF46894">
    <property type="entry name" value="C-terminal effector domain of the bipartite response regulators"/>
    <property type="match status" value="1"/>
</dbReference>
<feature type="domain" description="Response regulatory" evidence="8">
    <location>
        <begin position="34"/>
        <end position="147"/>
    </location>
</feature>
<evidence type="ECO:0000259" key="9">
    <source>
        <dbReference type="PROSITE" id="PS51755"/>
    </source>
</evidence>
<keyword evidence="1 6" id="KW-0597">Phosphoprotein</keyword>
<name>A0A437MFC1_9PROT</name>
<dbReference type="PANTHER" id="PTHR48111:SF1">
    <property type="entry name" value="TWO-COMPONENT RESPONSE REGULATOR ORR33"/>
    <property type="match status" value="1"/>
</dbReference>
<organism evidence="10 11">
    <name type="scientific">Rhodovarius crocodyli</name>
    <dbReference type="NCBI Taxonomy" id="1979269"/>
    <lineage>
        <taxon>Bacteria</taxon>
        <taxon>Pseudomonadati</taxon>
        <taxon>Pseudomonadota</taxon>
        <taxon>Alphaproteobacteria</taxon>
        <taxon>Acetobacterales</taxon>
        <taxon>Roseomonadaceae</taxon>
        <taxon>Rhodovarius</taxon>
    </lineage>
</organism>
<dbReference type="GO" id="GO:0005829">
    <property type="term" value="C:cytosol"/>
    <property type="evidence" value="ECO:0007669"/>
    <property type="project" value="TreeGrafter"/>
</dbReference>
<dbReference type="Pfam" id="PF00486">
    <property type="entry name" value="Trans_reg_C"/>
    <property type="match status" value="1"/>
</dbReference>
<comment type="caution">
    <text evidence="10">The sequence shown here is derived from an EMBL/GenBank/DDBJ whole genome shotgun (WGS) entry which is preliminary data.</text>
</comment>
<dbReference type="GO" id="GO:0032993">
    <property type="term" value="C:protein-DNA complex"/>
    <property type="evidence" value="ECO:0007669"/>
    <property type="project" value="TreeGrafter"/>
</dbReference>
<keyword evidence="4 7" id="KW-0238">DNA-binding</keyword>
<evidence type="ECO:0000313" key="10">
    <source>
        <dbReference type="EMBL" id="RVT96361.1"/>
    </source>
</evidence>
<reference evidence="10 11" key="1">
    <citation type="submission" date="2019-01" db="EMBL/GenBank/DDBJ databases">
        <authorList>
            <person name="Chen W.-M."/>
        </authorList>
    </citation>
    <scope>NUCLEOTIDE SEQUENCE [LARGE SCALE GENOMIC DNA]</scope>
    <source>
        <strain evidence="10 11">CCP-6</strain>
    </source>
</reference>
<feature type="domain" description="OmpR/PhoB-type" evidence="9">
    <location>
        <begin position="185"/>
        <end position="284"/>
    </location>
</feature>
<evidence type="ECO:0000256" key="7">
    <source>
        <dbReference type="PROSITE-ProRule" id="PRU01091"/>
    </source>
</evidence>
<dbReference type="GO" id="GO:0000976">
    <property type="term" value="F:transcription cis-regulatory region binding"/>
    <property type="evidence" value="ECO:0007669"/>
    <property type="project" value="TreeGrafter"/>
</dbReference>
<dbReference type="Gene3D" id="6.10.250.690">
    <property type="match status" value="1"/>
</dbReference>
<dbReference type="InterPro" id="IPR036388">
    <property type="entry name" value="WH-like_DNA-bd_sf"/>
</dbReference>
<evidence type="ECO:0000259" key="8">
    <source>
        <dbReference type="PROSITE" id="PS50110"/>
    </source>
</evidence>
<dbReference type="SUPFAM" id="SSF52172">
    <property type="entry name" value="CheY-like"/>
    <property type="match status" value="1"/>
</dbReference>
<feature type="DNA-binding region" description="OmpR/PhoB-type" evidence="7">
    <location>
        <begin position="185"/>
        <end position="284"/>
    </location>
</feature>
<dbReference type="InterPro" id="IPR016032">
    <property type="entry name" value="Sig_transdc_resp-reg_C-effctor"/>
</dbReference>
<proteinExistence type="predicted"/>
<dbReference type="GO" id="GO:0000156">
    <property type="term" value="F:phosphorelay response regulator activity"/>
    <property type="evidence" value="ECO:0007669"/>
    <property type="project" value="TreeGrafter"/>
</dbReference>
<dbReference type="Gene3D" id="1.10.10.10">
    <property type="entry name" value="Winged helix-like DNA-binding domain superfamily/Winged helix DNA-binding domain"/>
    <property type="match status" value="1"/>
</dbReference>
<dbReference type="InterPro" id="IPR001789">
    <property type="entry name" value="Sig_transdc_resp-reg_receiver"/>
</dbReference>